<name>A0A086P9W0_SPHHM</name>
<dbReference type="STRING" id="76947.GCA_002080435_02082"/>
<dbReference type="AlphaFoldDB" id="A0A086P9W0"/>
<evidence type="ECO:0000313" key="3">
    <source>
        <dbReference type="Proteomes" id="UP000024284"/>
    </source>
</evidence>
<evidence type="ECO:0000313" key="2">
    <source>
        <dbReference type="EMBL" id="KFG90178.1"/>
    </source>
</evidence>
<dbReference type="InterPro" id="IPR024572">
    <property type="entry name" value="RcnB"/>
</dbReference>
<gene>
    <name evidence="2" type="ORF">BV98_001981</name>
</gene>
<dbReference type="Gene3D" id="3.10.450.160">
    <property type="entry name" value="inner membrane protein cigr"/>
    <property type="match status" value="1"/>
</dbReference>
<comment type="caution">
    <text evidence="2">The sequence shown here is derived from an EMBL/GenBank/DDBJ whole genome shotgun (WGS) entry which is preliminary data.</text>
</comment>
<dbReference type="PATRIC" id="fig|1219045.3.peg.2024"/>
<dbReference type="EMBL" id="JFZA02000014">
    <property type="protein sequence ID" value="KFG90178.1"/>
    <property type="molecule type" value="Genomic_DNA"/>
</dbReference>
<dbReference type="Pfam" id="PF11776">
    <property type="entry name" value="RcnB"/>
    <property type="match status" value="1"/>
</dbReference>
<feature type="compositionally biased region" description="Basic and acidic residues" evidence="1">
    <location>
        <begin position="1"/>
        <end position="54"/>
    </location>
</feature>
<accession>A0A086P9W0</accession>
<dbReference type="Proteomes" id="UP000024284">
    <property type="component" value="Unassembled WGS sequence"/>
</dbReference>
<organism evidence="2 3">
    <name type="scientific">Sphingobium herbicidovorans (strain ATCC 700291 / DSM 11019 / CCUG 56400 / KCTC 2939 / LMG 18315 / NBRC 16415 / MH)</name>
    <name type="common">Sphingomonas herbicidovorans</name>
    <dbReference type="NCBI Taxonomy" id="1219045"/>
    <lineage>
        <taxon>Bacteria</taxon>
        <taxon>Pseudomonadati</taxon>
        <taxon>Pseudomonadota</taxon>
        <taxon>Alphaproteobacteria</taxon>
        <taxon>Sphingomonadales</taxon>
        <taxon>Sphingomonadaceae</taxon>
        <taxon>Sphingobium</taxon>
    </lineage>
</organism>
<proteinExistence type="predicted"/>
<protein>
    <submittedName>
        <fullName evidence="2">Membrane protein</fullName>
    </submittedName>
</protein>
<sequence length="184" mass="22901">MSRDALRGDARVRDRADNDRRQSRDDRRTSGRQDWRDNRQAQRPEWRDNRRDNRVNSGGHWRGSLADARRFDDRTRWHGQRRWDNDWRQDRRYDWRSYRSRYSDRYRIGRYYAPRGWSYGYTRFSTGIFLNGLLFSNSYWINDPYSYRLPPAYGTLRWVRYYDDALLVDIRDGYVVDVIHEFFW</sequence>
<keyword evidence="3" id="KW-1185">Reference proteome</keyword>
<reference evidence="2" key="1">
    <citation type="submission" date="2014-08" db="EMBL/GenBank/DDBJ databases">
        <title>Draft genome sequences of Sphingobium herbicidovorans.</title>
        <authorList>
            <person name="Gan H.M."/>
            <person name="Gan H.Y."/>
            <person name="Savka M.A."/>
        </authorList>
    </citation>
    <scope>NUCLEOTIDE SEQUENCE [LARGE SCALE GENOMIC DNA]</scope>
    <source>
        <strain evidence="2">NBRC 16415</strain>
    </source>
</reference>
<dbReference type="eggNOG" id="COG5455">
    <property type="taxonomic scope" value="Bacteria"/>
</dbReference>
<evidence type="ECO:0000256" key="1">
    <source>
        <dbReference type="SAM" id="MobiDB-lite"/>
    </source>
</evidence>
<feature type="region of interest" description="Disordered" evidence="1">
    <location>
        <begin position="1"/>
        <end position="60"/>
    </location>
</feature>